<name>A0ABP5TNQ0_9ACTN</name>
<evidence type="ECO:0000256" key="1">
    <source>
        <dbReference type="SAM" id="SignalP"/>
    </source>
</evidence>
<evidence type="ECO:0000313" key="5">
    <source>
        <dbReference type="Proteomes" id="UP001501444"/>
    </source>
</evidence>
<dbReference type="InterPro" id="IPR048527">
    <property type="entry name" value="Sde182_C"/>
</dbReference>
<dbReference type="InterPro" id="IPR011483">
    <property type="entry name" value="Sde182_NH-like"/>
</dbReference>
<comment type="caution">
    <text evidence="4">The sequence shown here is derived from an EMBL/GenBank/DDBJ whole genome shotgun (WGS) entry which is preliminary data.</text>
</comment>
<evidence type="ECO:0000259" key="2">
    <source>
        <dbReference type="Pfam" id="PF07632"/>
    </source>
</evidence>
<dbReference type="InterPro" id="IPR036452">
    <property type="entry name" value="Ribo_hydro-like"/>
</dbReference>
<organism evidence="4 5">
    <name type="scientific">Dactylosporangium salmoneum</name>
    <dbReference type="NCBI Taxonomy" id="53361"/>
    <lineage>
        <taxon>Bacteria</taxon>
        <taxon>Bacillati</taxon>
        <taxon>Actinomycetota</taxon>
        <taxon>Actinomycetes</taxon>
        <taxon>Micromonosporales</taxon>
        <taxon>Micromonosporaceae</taxon>
        <taxon>Dactylosporangium</taxon>
    </lineage>
</organism>
<evidence type="ECO:0000259" key="3">
    <source>
        <dbReference type="Pfam" id="PF21027"/>
    </source>
</evidence>
<gene>
    <name evidence="4" type="ORF">GCM10010170_051200</name>
</gene>
<keyword evidence="1" id="KW-0732">Signal</keyword>
<feature type="domain" description="Cellulose-binding Sde182 nucleoside hydrolase-like" evidence="2">
    <location>
        <begin position="55"/>
        <end position="379"/>
    </location>
</feature>
<dbReference type="Gene3D" id="2.60.40.10">
    <property type="entry name" value="Immunoglobulins"/>
    <property type="match status" value="1"/>
</dbReference>
<dbReference type="EMBL" id="BAAARV010000040">
    <property type="protein sequence ID" value="GAA2357770.1"/>
    <property type="molecule type" value="Genomic_DNA"/>
</dbReference>
<sequence length="529" mass="57874">MRLLPGPTVRRSVRRRGLRAMTAALLAGIMITTNGASAFADQPDDHSDNGQHKPRVILMNDPELDDQNTLVRYLLYSNEFDTEGLVYASSGVHWAGDGKGTTWFVPGREYTRFGLNICPCTSWRWKPGERFINDAVDIYGQVYPNLRRHAEGYPSPADLRSKIYNGNIEFDGDISKDSPGSNLIKQSLLDNRPGPVYLLTGAGQSTIARALKSIKDQYGSTPSWPAISKKVSQKAIIQSFGDQDGAYASYIGPNWPGIEFRQMSTSIWGYGARNAVLPQDAKYLSAEWTKANVSTVGPFGAFYRVWGDGKQMVPGDIFDHFGFSGLTTAQLKAMGYVVWTPPQEQGSWISEGDTSIFMNLIDNGLRGYVDATYGGWGGRKGNDTGPNGVPSSSYASSRWFGAAQQDFAARMQWTVTSQYAKANHAPTAKVAGQLNRNVSRGQTVELTGIEGDPDGNEVTGSWWQYADADTYPGTVTISPISRGQHQNVVRIRIPDDAAPGQTIHLILQVTDNGTPALTSYQRVVLTVTS</sequence>
<dbReference type="InterPro" id="IPR013783">
    <property type="entry name" value="Ig-like_fold"/>
</dbReference>
<feature type="signal peptide" evidence="1">
    <location>
        <begin position="1"/>
        <end position="40"/>
    </location>
</feature>
<dbReference type="Gene3D" id="3.90.245.10">
    <property type="entry name" value="Ribonucleoside hydrolase-like"/>
    <property type="match status" value="1"/>
</dbReference>
<feature type="chain" id="PRO_5045319482" evidence="1">
    <location>
        <begin position="41"/>
        <end position="529"/>
    </location>
</feature>
<protein>
    <submittedName>
        <fullName evidence="4">DUF1593 domain-containing protein</fullName>
    </submittedName>
</protein>
<reference evidence="5" key="1">
    <citation type="journal article" date="2019" name="Int. J. Syst. Evol. Microbiol.">
        <title>The Global Catalogue of Microorganisms (GCM) 10K type strain sequencing project: providing services to taxonomists for standard genome sequencing and annotation.</title>
        <authorList>
            <consortium name="The Broad Institute Genomics Platform"/>
            <consortium name="The Broad Institute Genome Sequencing Center for Infectious Disease"/>
            <person name="Wu L."/>
            <person name="Ma J."/>
        </authorList>
    </citation>
    <scope>NUCLEOTIDE SEQUENCE [LARGE SCALE GENOMIC DNA]</scope>
    <source>
        <strain evidence="5">JCM 3272</strain>
    </source>
</reference>
<dbReference type="Proteomes" id="UP001501444">
    <property type="component" value="Unassembled WGS sequence"/>
</dbReference>
<accession>A0ABP5TNQ0</accession>
<dbReference type="Pfam" id="PF21027">
    <property type="entry name" value="Sde0182_C"/>
    <property type="match status" value="1"/>
</dbReference>
<evidence type="ECO:0000313" key="4">
    <source>
        <dbReference type="EMBL" id="GAA2357770.1"/>
    </source>
</evidence>
<proteinExistence type="predicted"/>
<keyword evidence="5" id="KW-1185">Reference proteome</keyword>
<feature type="domain" description="Cellulose-binding Sde182 C-terminal" evidence="3">
    <location>
        <begin position="446"/>
        <end position="527"/>
    </location>
</feature>
<dbReference type="RefSeq" id="WP_344615034.1">
    <property type="nucleotide sequence ID" value="NZ_BAAARV010000040.1"/>
</dbReference>
<dbReference type="Pfam" id="PF07632">
    <property type="entry name" value="Sde182_NH-like"/>
    <property type="match status" value="1"/>
</dbReference>